<gene>
    <name evidence="4" type="ORF">A2008_02965</name>
</gene>
<dbReference type="Gene3D" id="1.25.40.10">
    <property type="entry name" value="Tetratricopeptide repeat domain"/>
    <property type="match status" value="1"/>
</dbReference>
<feature type="repeat" description="TPR" evidence="1">
    <location>
        <begin position="139"/>
        <end position="172"/>
    </location>
</feature>
<evidence type="ECO:0000313" key="5">
    <source>
        <dbReference type="Proteomes" id="UP000178735"/>
    </source>
</evidence>
<dbReference type="InterPro" id="IPR019734">
    <property type="entry name" value="TPR_rpt"/>
</dbReference>
<evidence type="ECO:0000313" key="4">
    <source>
        <dbReference type="EMBL" id="OGM05808.1"/>
    </source>
</evidence>
<proteinExistence type="predicted"/>
<evidence type="ECO:0000256" key="1">
    <source>
        <dbReference type="PROSITE-ProRule" id="PRU00339"/>
    </source>
</evidence>
<evidence type="ECO:0000256" key="3">
    <source>
        <dbReference type="SAM" id="Phobius"/>
    </source>
</evidence>
<dbReference type="SUPFAM" id="SSF48452">
    <property type="entry name" value="TPR-like"/>
    <property type="match status" value="1"/>
</dbReference>
<dbReference type="AlphaFoldDB" id="A0A1F7WUF2"/>
<keyword evidence="3" id="KW-0812">Transmembrane</keyword>
<dbReference type="Proteomes" id="UP000178735">
    <property type="component" value="Unassembled WGS sequence"/>
</dbReference>
<dbReference type="SMART" id="SM00028">
    <property type="entry name" value="TPR"/>
    <property type="match status" value="1"/>
</dbReference>
<accession>A0A1F7WUF2</accession>
<sequence>MSEFRLKNMLEYRYIISKRGVIDAVISKLNYFHRPYTGVIADILAETTGDPFLKAYYGADYQANLEKVNRRLSIFWTLTRSNLFKNIAADINSKAEKKIESFFLIANYSFAEYIFWNICETEPAIAEYRTKDSVEALTASVLRKKAEETYKKGHTDQAVEDFKKALELTPNDFTILFQLGMYYFFEKADHIKADDFFARSAAGARGVSARIEAMAYCFTSLIIRLKALHRGERDLAADALAIGEKAVNTDPDLIMAHYSSLQALAGLCVFEQHSDRFLKAAEKVFEIDYNFLLQAILDNAFDPVLDTLVSLAASRYDAILSSCIKSIEETSKKISQFPSRLETSADTARVFNLQKEFKAVQEYFKKNKTYADIEETIKRIEAVSGEADRVLHSNRVQQMLIRVREYCSTIVSEYKKDFGDRLKPYNDALKRRGEIGAKIDALIKKYFIKAESAETSENKENPENGSGSKVPDKNLDYARNPKVEKAVKSKCASAVFFIFEAIIVFLWLFAGVFSFAIFAVASLITLCLIPAYSVAGAELFYFITRLQLDELKRDYSRVDLKLDLSNHLPGEAEMKARDKYSKQIAGEFGISQIDARNILEAALFSDYEKMKATVRTLCK</sequence>
<dbReference type="STRING" id="1817813.A2008_02965"/>
<protein>
    <submittedName>
        <fullName evidence="4">Uncharacterized protein</fullName>
    </submittedName>
</protein>
<dbReference type="InterPro" id="IPR011990">
    <property type="entry name" value="TPR-like_helical_dom_sf"/>
</dbReference>
<feature type="transmembrane region" description="Helical" evidence="3">
    <location>
        <begin position="491"/>
        <end position="510"/>
    </location>
</feature>
<comment type="caution">
    <text evidence="4">The sequence shown here is derived from an EMBL/GenBank/DDBJ whole genome shotgun (WGS) entry which is preliminary data.</text>
</comment>
<keyword evidence="3" id="KW-0472">Membrane</keyword>
<feature type="region of interest" description="Disordered" evidence="2">
    <location>
        <begin position="454"/>
        <end position="475"/>
    </location>
</feature>
<evidence type="ECO:0000256" key="2">
    <source>
        <dbReference type="SAM" id="MobiDB-lite"/>
    </source>
</evidence>
<reference evidence="4 5" key="1">
    <citation type="journal article" date="2016" name="Nat. Commun.">
        <title>Thousands of microbial genomes shed light on interconnected biogeochemical processes in an aquifer system.</title>
        <authorList>
            <person name="Anantharaman K."/>
            <person name="Brown C.T."/>
            <person name="Hug L.A."/>
            <person name="Sharon I."/>
            <person name="Castelle C.J."/>
            <person name="Probst A.J."/>
            <person name="Thomas B.C."/>
            <person name="Singh A."/>
            <person name="Wilkins M.J."/>
            <person name="Karaoz U."/>
            <person name="Brodie E.L."/>
            <person name="Williams K.H."/>
            <person name="Hubbard S.S."/>
            <person name="Banfield J.F."/>
        </authorList>
    </citation>
    <scope>NUCLEOTIDE SEQUENCE [LARGE SCALE GENOMIC DNA]</scope>
</reference>
<keyword evidence="3" id="KW-1133">Transmembrane helix</keyword>
<dbReference type="EMBL" id="MGFH01000096">
    <property type="protein sequence ID" value="OGM05808.1"/>
    <property type="molecule type" value="Genomic_DNA"/>
</dbReference>
<dbReference type="Pfam" id="PF13414">
    <property type="entry name" value="TPR_11"/>
    <property type="match status" value="1"/>
</dbReference>
<keyword evidence="1" id="KW-0802">TPR repeat</keyword>
<name>A0A1F7WUF2_9BACT</name>
<organism evidence="4 5">
    <name type="scientific">Candidatus Wallbacteria bacterium GWC2_49_35</name>
    <dbReference type="NCBI Taxonomy" id="1817813"/>
    <lineage>
        <taxon>Bacteria</taxon>
        <taxon>Candidatus Walliibacteriota</taxon>
    </lineage>
</organism>
<dbReference type="PROSITE" id="PS50005">
    <property type="entry name" value="TPR"/>
    <property type="match status" value="1"/>
</dbReference>
<feature type="transmembrane region" description="Helical" evidence="3">
    <location>
        <begin position="516"/>
        <end position="543"/>
    </location>
</feature>